<dbReference type="Proteomes" id="UP000799436">
    <property type="component" value="Unassembled WGS sequence"/>
</dbReference>
<evidence type="ECO:0000313" key="3">
    <source>
        <dbReference type="Proteomes" id="UP000799436"/>
    </source>
</evidence>
<dbReference type="EMBL" id="ML995814">
    <property type="protein sequence ID" value="KAF2772493.1"/>
    <property type="molecule type" value="Genomic_DNA"/>
</dbReference>
<protein>
    <submittedName>
        <fullName evidence="2">Uncharacterized protein</fullName>
    </submittedName>
</protein>
<name>A0A6G1LHQ9_9PEZI</name>
<feature type="region of interest" description="Disordered" evidence="1">
    <location>
        <begin position="1"/>
        <end position="32"/>
    </location>
</feature>
<sequence length="117" mass="12211">SLSPPLPHPPPPPPPPPPQPPPPINIPHPQQTHPRLILKIIHPLPTMHTPDPSPILPAPIHPQTIPDTPRRCDFVAIPREAAGDAGRVGAAAVSAVDPVEFGFQAAGAAEEVGPAHL</sequence>
<accession>A0A6G1LHQ9</accession>
<gene>
    <name evidence="2" type="ORF">EJ03DRAFT_367853</name>
</gene>
<organism evidence="2 3">
    <name type="scientific">Teratosphaeria nubilosa</name>
    <dbReference type="NCBI Taxonomy" id="161662"/>
    <lineage>
        <taxon>Eukaryota</taxon>
        <taxon>Fungi</taxon>
        <taxon>Dikarya</taxon>
        <taxon>Ascomycota</taxon>
        <taxon>Pezizomycotina</taxon>
        <taxon>Dothideomycetes</taxon>
        <taxon>Dothideomycetidae</taxon>
        <taxon>Mycosphaerellales</taxon>
        <taxon>Teratosphaeriaceae</taxon>
        <taxon>Teratosphaeria</taxon>
    </lineage>
</organism>
<evidence type="ECO:0000256" key="1">
    <source>
        <dbReference type="SAM" id="MobiDB-lite"/>
    </source>
</evidence>
<feature type="compositionally biased region" description="Pro residues" evidence="1">
    <location>
        <begin position="1"/>
        <end position="26"/>
    </location>
</feature>
<evidence type="ECO:0000313" key="2">
    <source>
        <dbReference type="EMBL" id="KAF2772493.1"/>
    </source>
</evidence>
<keyword evidence="3" id="KW-1185">Reference proteome</keyword>
<reference evidence="2" key="1">
    <citation type="journal article" date="2020" name="Stud. Mycol.">
        <title>101 Dothideomycetes genomes: a test case for predicting lifestyles and emergence of pathogens.</title>
        <authorList>
            <person name="Haridas S."/>
            <person name="Albert R."/>
            <person name="Binder M."/>
            <person name="Bloem J."/>
            <person name="Labutti K."/>
            <person name="Salamov A."/>
            <person name="Andreopoulos B."/>
            <person name="Baker S."/>
            <person name="Barry K."/>
            <person name="Bills G."/>
            <person name="Bluhm B."/>
            <person name="Cannon C."/>
            <person name="Castanera R."/>
            <person name="Culley D."/>
            <person name="Daum C."/>
            <person name="Ezra D."/>
            <person name="Gonzalez J."/>
            <person name="Henrissat B."/>
            <person name="Kuo A."/>
            <person name="Liang C."/>
            <person name="Lipzen A."/>
            <person name="Lutzoni F."/>
            <person name="Magnuson J."/>
            <person name="Mondo S."/>
            <person name="Nolan M."/>
            <person name="Ohm R."/>
            <person name="Pangilinan J."/>
            <person name="Park H.-J."/>
            <person name="Ramirez L."/>
            <person name="Alfaro M."/>
            <person name="Sun H."/>
            <person name="Tritt A."/>
            <person name="Yoshinaga Y."/>
            <person name="Zwiers L.-H."/>
            <person name="Turgeon B."/>
            <person name="Goodwin S."/>
            <person name="Spatafora J."/>
            <person name="Crous P."/>
            <person name="Grigoriev I."/>
        </authorList>
    </citation>
    <scope>NUCLEOTIDE SEQUENCE</scope>
    <source>
        <strain evidence="2">CBS 116005</strain>
    </source>
</reference>
<proteinExistence type="predicted"/>
<feature type="non-terminal residue" evidence="2">
    <location>
        <position position="117"/>
    </location>
</feature>
<feature type="non-terminal residue" evidence="2">
    <location>
        <position position="1"/>
    </location>
</feature>
<dbReference type="AlphaFoldDB" id="A0A6G1LHQ9"/>